<accession>A0A5B8RJV8</accession>
<feature type="domain" description="DM2" evidence="1">
    <location>
        <begin position="224"/>
        <end position="307"/>
    </location>
</feature>
<organism evidence="2">
    <name type="scientific">Iridovirus Liz-CrIV</name>
    <dbReference type="NCBI Taxonomy" id="2594309"/>
    <lineage>
        <taxon>Viruses</taxon>
        <taxon>Varidnaviria</taxon>
        <taxon>Bamfordvirae</taxon>
        <taxon>Nucleocytoviricota</taxon>
        <taxon>Megaviricetes</taxon>
        <taxon>Pimascovirales</taxon>
        <taxon>Pimascovirales incertae sedis</taxon>
        <taxon>Iridoviridae</taxon>
    </lineage>
</organism>
<dbReference type="PANTHER" id="PTHR13844">
    <property type="entry name" value="SWI/SNF-RELATED MATRIX-ASSOCIATED ACTIN-DEPENDENT REGULATOR OF CHROMATIN SUBFAMILY D"/>
    <property type="match status" value="1"/>
</dbReference>
<dbReference type="InterPro" id="IPR036885">
    <property type="entry name" value="SWIB_MDM2_dom_sf"/>
</dbReference>
<feature type="domain" description="DM2" evidence="1">
    <location>
        <begin position="129"/>
        <end position="212"/>
    </location>
</feature>
<protein>
    <recommendedName>
        <fullName evidence="1">DM2 domain-containing protein</fullName>
    </recommendedName>
</protein>
<evidence type="ECO:0000259" key="1">
    <source>
        <dbReference type="PROSITE" id="PS51925"/>
    </source>
</evidence>
<dbReference type="Gene3D" id="1.10.245.10">
    <property type="entry name" value="SWIB/MDM2 domain"/>
    <property type="match status" value="2"/>
</dbReference>
<dbReference type="InterPro" id="IPR003121">
    <property type="entry name" value="SWIB_MDM2_domain"/>
</dbReference>
<dbReference type="SUPFAM" id="SSF47592">
    <property type="entry name" value="SWIB/MDM2 domain"/>
    <property type="match status" value="2"/>
</dbReference>
<dbReference type="Pfam" id="PF02201">
    <property type="entry name" value="SWIB"/>
    <property type="match status" value="2"/>
</dbReference>
<reference evidence="2" key="1">
    <citation type="journal article" date="2019" name="Viruses">
        <title>Detection and Characterization of Invertebrate Iridoviruses Found in Reptiles and Prey Insects in Europe over the Past Two Decades.</title>
        <authorList>
            <person name="Papp T."/>
            <person name="Marschang R.E."/>
        </authorList>
    </citation>
    <scope>NUCLEOTIDE SEQUENCE</scope>
    <source>
        <strain evidence="2">Liz-CrIV</strain>
    </source>
</reference>
<evidence type="ECO:0000313" key="2">
    <source>
        <dbReference type="EMBL" id="QEA08303.1"/>
    </source>
</evidence>
<dbReference type="EMBL" id="MN081869">
    <property type="protein sequence ID" value="QEA08303.1"/>
    <property type="molecule type" value="Genomic_DNA"/>
</dbReference>
<dbReference type="PROSITE" id="PS51925">
    <property type="entry name" value="SWIB_MDM2"/>
    <property type="match status" value="2"/>
</dbReference>
<name>A0A5B8RJV8_9VIRU</name>
<dbReference type="CDD" id="cd10567">
    <property type="entry name" value="SWIB-MDM2_like"/>
    <property type="match status" value="2"/>
</dbReference>
<sequence length="313" mass="36011">MSTEICKKEEMNGSFVDVERVEESKTKLKKVPKTKIKKVNEENGENDIVTNGKKTTKKRTRKLTDEQKLLGNLANLQIKVKSLTESLPTSPLVKQIKEETDTIKDTFEQVIQNRPPVRVKHTRTSANTGLGKLRVITNDLAKFLGCDPSEMKSRNDVTKAICKHVEEKKLQNQENKKIIMCDTMLIDLLRLEPNAQRTYTEIQSHLNHLFIEKTSELTLYPSEELIKFYDEHSKQSSKTKWCTTSLISWDDVNKVFSDYIRENSLKDTVNKRKIILDDNLKSLFKVNPSGSITQAQFNKYCKQLVTENNDASN</sequence>
<proteinExistence type="predicted"/>